<keyword evidence="2" id="KW-1185">Reference proteome</keyword>
<reference evidence="1 2" key="1">
    <citation type="submission" date="2022-02" db="EMBL/GenBank/DDBJ databases">
        <authorList>
            <person name="Min J."/>
        </authorList>
    </citation>
    <scope>NUCLEOTIDE SEQUENCE [LARGE SCALE GENOMIC DNA]</scope>
    <source>
        <strain evidence="1 2">GR10-1</strain>
    </source>
</reference>
<organism evidence="1 2">
    <name type="scientific">Niabella ginsengisoli</name>
    <dbReference type="NCBI Taxonomy" id="522298"/>
    <lineage>
        <taxon>Bacteria</taxon>
        <taxon>Pseudomonadati</taxon>
        <taxon>Bacteroidota</taxon>
        <taxon>Chitinophagia</taxon>
        <taxon>Chitinophagales</taxon>
        <taxon>Chitinophagaceae</taxon>
        <taxon>Niabella</taxon>
    </lineage>
</organism>
<sequence>MNNTKDLVTTVADLKDQGYKHEFRIKNKQLFSDELKKGFGMEEFTIDDVYGFSSIEDDKEDDGSEAERLFAITLIKDNIKGYLVDAYAEIENIEATEVRAKFDANNVQIHHISDDEMKYGLPRVKKALFNEAPNRYVFRIGFPDFPTCPFGNSFEALGWDNQENQYVWLVSSIIKDDRLVREHYKK</sequence>
<proteinExistence type="predicted"/>
<gene>
    <name evidence="1" type="ORF">MKP09_13815</name>
</gene>
<dbReference type="RefSeq" id="WP_240830572.1">
    <property type="nucleotide sequence ID" value="NZ_JAKWBL010000002.1"/>
</dbReference>
<dbReference type="Proteomes" id="UP001202248">
    <property type="component" value="Unassembled WGS sequence"/>
</dbReference>
<evidence type="ECO:0008006" key="3">
    <source>
        <dbReference type="Google" id="ProtNLM"/>
    </source>
</evidence>
<accession>A0ABS9SKK5</accession>
<evidence type="ECO:0000313" key="2">
    <source>
        <dbReference type="Proteomes" id="UP001202248"/>
    </source>
</evidence>
<comment type="caution">
    <text evidence="1">The sequence shown here is derived from an EMBL/GenBank/DDBJ whole genome shotgun (WGS) entry which is preliminary data.</text>
</comment>
<dbReference type="EMBL" id="JAKWBL010000002">
    <property type="protein sequence ID" value="MCH5598906.1"/>
    <property type="molecule type" value="Genomic_DNA"/>
</dbReference>
<evidence type="ECO:0000313" key="1">
    <source>
        <dbReference type="EMBL" id="MCH5598906.1"/>
    </source>
</evidence>
<protein>
    <recommendedName>
        <fullName evidence="3">Phage protein</fullName>
    </recommendedName>
</protein>
<name>A0ABS9SKK5_9BACT</name>